<evidence type="ECO:0000313" key="2">
    <source>
        <dbReference type="Proteomes" id="UP000192840"/>
    </source>
</evidence>
<reference evidence="2" key="1">
    <citation type="submission" date="2017-04" db="EMBL/GenBank/DDBJ databases">
        <authorList>
            <person name="Varghese N."/>
            <person name="Submissions S."/>
        </authorList>
    </citation>
    <scope>NUCLEOTIDE SEQUENCE [LARGE SCALE GENOMIC DNA]</scope>
    <source>
        <strain evidence="2">DSM 44073</strain>
    </source>
</reference>
<dbReference type="OrthoDB" id="3425454at2"/>
<gene>
    <name evidence="1" type="ORF">SAMN05660733_07671</name>
</gene>
<protein>
    <submittedName>
        <fullName evidence="1">Uncharacterized protein</fullName>
    </submittedName>
</protein>
<name>A0A1W2FQR3_9PSEU</name>
<proteinExistence type="predicted"/>
<dbReference type="RefSeq" id="WP_030479367.1">
    <property type="nucleotide sequence ID" value="NZ_FWYC01000021.1"/>
</dbReference>
<accession>A0A1W2FQR3</accession>
<evidence type="ECO:0000313" key="1">
    <source>
        <dbReference type="EMBL" id="SMD24203.1"/>
    </source>
</evidence>
<dbReference type="Proteomes" id="UP000192840">
    <property type="component" value="Unassembled WGS sequence"/>
</dbReference>
<dbReference type="AlphaFoldDB" id="A0A1W2FQR3"/>
<keyword evidence="2" id="KW-1185">Reference proteome</keyword>
<organism evidence="1 2">
    <name type="scientific">Lentzea albidocapillata</name>
    <dbReference type="NCBI Taxonomy" id="40571"/>
    <lineage>
        <taxon>Bacteria</taxon>
        <taxon>Bacillati</taxon>
        <taxon>Actinomycetota</taxon>
        <taxon>Actinomycetes</taxon>
        <taxon>Pseudonocardiales</taxon>
        <taxon>Pseudonocardiaceae</taxon>
        <taxon>Lentzea</taxon>
    </lineage>
</organism>
<sequence length="195" mass="21415">MQTAVSIVAIVLSALSLGWQFAMFAMSGGRAKAQLLAGAMNARGDIMTASMRNWTEVWSDRAAEQGYIHRVFAVRVRNTGRMAITVERWTFTVLKVARRADQIGMISLFDAISATRKRSVMSLAPLGAALSGPELPHRMEAGDKQVMWAFDADEVLRFAAVARDAFNMPAALPIIATVELGNGRVYRSDRGWVRP</sequence>
<dbReference type="EMBL" id="FWYC01000021">
    <property type="protein sequence ID" value="SMD24203.1"/>
    <property type="molecule type" value="Genomic_DNA"/>
</dbReference>